<dbReference type="AlphaFoldDB" id="A0AAW1ESV6"/>
<feature type="transmembrane region" description="Helical" evidence="2">
    <location>
        <begin position="30"/>
        <end position="51"/>
    </location>
</feature>
<organism evidence="3 4">
    <name type="scientific">Zoarces viviparus</name>
    <name type="common">Viviparous eelpout</name>
    <name type="synonym">Blennius viviparus</name>
    <dbReference type="NCBI Taxonomy" id="48416"/>
    <lineage>
        <taxon>Eukaryota</taxon>
        <taxon>Metazoa</taxon>
        <taxon>Chordata</taxon>
        <taxon>Craniata</taxon>
        <taxon>Vertebrata</taxon>
        <taxon>Euteleostomi</taxon>
        <taxon>Actinopterygii</taxon>
        <taxon>Neopterygii</taxon>
        <taxon>Teleostei</taxon>
        <taxon>Neoteleostei</taxon>
        <taxon>Acanthomorphata</taxon>
        <taxon>Eupercaria</taxon>
        <taxon>Perciformes</taxon>
        <taxon>Cottioidei</taxon>
        <taxon>Zoarcales</taxon>
        <taxon>Zoarcidae</taxon>
        <taxon>Zoarcinae</taxon>
        <taxon>Zoarces</taxon>
    </lineage>
</organism>
<feature type="compositionally biased region" description="Low complexity" evidence="1">
    <location>
        <begin position="95"/>
        <end position="105"/>
    </location>
</feature>
<keyword evidence="2" id="KW-1133">Transmembrane helix</keyword>
<reference evidence="3 4" key="1">
    <citation type="journal article" date="2024" name="Genome Biol. Evol.">
        <title>Chromosome-level genome assembly of the viviparous eelpout Zoarces viviparus.</title>
        <authorList>
            <person name="Fuhrmann N."/>
            <person name="Brasseur M.V."/>
            <person name="Bakowski C.E."/>
            <person name="Podsiadlowski L."/>
            <person name="Prost S."/>
            <person name="Krehenwinkel H."/>
            <person name="Mayer C."/>
        </authorList>
    </citation>
    <scope>NUCLEOTIDE SEQUENCE [LARGE SCALE GENOMIC DNA]</scope>
    <source>
        <strain evidence="3">NO-MEL_2022_Ind0_liver</strain>
    </source>
</reference>
<evidence type="ECO:0000313" key="4">
    <source>
        <dbReference type="Proteomes" id="UP001488805"/>
    </source>
</evidence>
<dbReference type="EMBL" id="JBCEZU010000134">
    <property type="protein sequence ID" value="KAK9525491.1"/>
    <property type="molecule type" value="Genomic_DNA"/>
</dbReference>
<accession>A0AAW1ESV6</accession>
<sequence>MGFLQNQNLTQPEVTHWESTPHLSPAVNDIIIVLGVLTFALQLCLALFFMLRCWRFDNRVQEALKHPETVYKLIAPSCFHLDIYKQPSDQPCDDSASSPALSAAVEESEPITNSQFAPHIPWDLVQC</sequence>
<gene>
    <name evidence="3" type="ORF">VZT92_016189</name>
</gene>
<comment type="caution">
    <text evidence="3">The sequence shown here is derived from an EMBL/GenBank/DDBJ whole genome shotgun (WGS) entry which is preliminary data.</text>
</comment>
<dbReference type="Proteomes" id="UP001488805">
    <property type="component" value="Unassembled WGS sequence"/>
</dbReference>
<evidence type="ECO:0000256" key="1">
    <source>
        <dbReference type="SAM" id="MobiDB-lite"/>
    </source>
</evidence>
<keyword evidence="4" id="KW-1185">Reference proteome</keyword>
<feature type="region of interest" description="Disordered" evidence="1">
    <location>
        <begin position="90"/>
        <end position="112"/>
    </location>
</feature>
<keyword evidence="2" id="KW-0812">Transmembrane</keyword>
<protein>
    <submittedName>
        <fullName evidence="3">Uncharacterized protein</fullName>
    </submittedName>
</protein>
<keyword evidence="2" id="KW-0472">Membrane</keyword>
<evidence type="ECO:0000256" key="2">
    <source>
        <dbReference type="SAM" id="Phobius"/>
    </source>
</evidence>
<name>A0AAW1ESV6_ZOAVI</name>
<evidence type="ECO:0000313" key="3">
    <source>
        <dbReference type="EMBL" id="KAK9525491.1"/>
    </source>
</evidence>
<proteinExistence type="predicted"/>